<feature type="modified residue" description="4-aspartylphosphate" evidence="2">
    <location>
        <position position="52"/>
    </location>
</feature>
<dbReference type="Gene3D" id="3.40.50.2300">
    <property type="match status" value="1"/>
</dbReference>
<protein>
    <submittedName>
        <fullName evidence="4">Response regulator PleD</fullName>
    </submittedName>
</protein>
<evidence type="ECO:0000313" key="5">
    <source>
        <dbReference type="Proteomes" id="UP000319576"/>
    </source>
</evidence>
<dbReference type="AlphaFoldDB" id="A0A517XKW8"/>
<evidence type="ECO:0000259" key="3">
    <source>
        <dbReference type="PROSITE" id="PS50110"/>
    </source>
</evidence>
<dbReference type="PROSITE" id="PS50110">
    <property type="entry name" value="RESPONSE_REGULATORY"/>
    <property type="match status" value="1"/>
</dbReference>
<keyword evidence="5" id="KW-1185">Reference proteome</keyword>
<dbReference type="SMART" id="SM00448">
    <property type="entry name" value="REC"/>
    <property type="match status" value="1"/>
</dbReference>
<dbReference type="EMBL" id="CP036273">
    <property type="protein sequence ID" value="QDU18162.1"/>
    <property type="molecule type" value="Genomic_DNA"/>
</dbReference>
<reference evidence="4 5" key="1">
    <citation type="submission" date="2019-02" db="EMBL/GenBank/DDBJ databases">
        <title>Deep-cultivation of Planctomycetes and their phenomic and genomic characterization uncovers novel biology.</title>
        <authorList>
            <person name="Wiegand S."/>
            <person name="Jogler M."/>
            <person name="Boedeker C."/>
            <person name="Pinto D."/>
            <person name="Vollmers J."/>
            <person name="Rivas-Marin E."/>
            <person name="Kohn T."/>
            <person name="Peeters S.H."/>
            <person name="Heuer A."/>
            <person name="Rast P."/>
            <person name="Oberbeckmann S."/>
            <person name="Bunk B."/>
            <person name="Jeske O."/>
            <person name="Meyerdierks A."/>
            <person name="Storesund J.E."/>
            <person name="Kallscheuer N."/>
            <person name="Luecker S."/>
            <person name="Lage O.M."/>
            <person name="Pohl T."/>
            <person name="Merkel B.J."/>
            <person name="Hornburger P."/>
            <person name="Mueller R.-W."/>
            <person name="Bruemmer F."/>
            <person name="Labrenz M."/>
            <person name="Spormann A.M."/>
            <person name="Op den Camp H."/>
            <person name="Overmann J."/>
            <person name="Amann R."/>
            <person name="Jetten M.S.M."/>
            <person name="Mascher T."/>
            <person name="Medema M.H."/>
            <person name="Devos D.P."/>
            <person name="Kaster A.-K."/>
            <person name="Ovreas L."/>
            <person name="Rohde M."/>
            <person name="Galperin M.Y."/>
            <person name="Jogler C."/>
        </authorList>
    </citation>
    <scope>NUCLEOTIDE SEQUENCE [LARGE SCALE GENOMIC DNA]</scope>
    <source>
        <strain evidence="4 5">ETA_A1</strain>
    </source>
</reference>
<evidence type="ECO:0000256" key="2">
    <source>
        <dbReference type="PROSITE-ProRule" id="PRU00169"/>
    </source>
</evidence>
<proteinExistence type="predicted"/>
<dbReference type="SUPFAM" id="SSF52172">
    <property type="entry name" value="CheY-like"/>
    <property type="match status" value="1"/>
</dbReference>
<dbReference type="RefSeq" id="WP_145233250.1">
    <property type="nucleotide sequence ID" value="NZ_CP036273.1"/>
</dbReference>
<evidence type="ECO:0000256" key="1">
    <source>
        <dbReference type="ARBA" id="ARBA00022553"/>
    </source>
</evidence>
<name>A0A517XKW8_9BACT</name>
<dbReference type="InterPro" id="IPR050595">
    <property type="entry name" value="Bact_response_regulator"/>
</dbReference>
<gene>
    <name evidence="4" type="primary">pleD_1</name>
    <name evidence="4" type="ORF">ETAA1_00450</name>
</gene>
<dbReference type="GO" id="GO:0000160">
    <property type="term" value="P:phosphorelay signal transduction system"/>
    <property type="evidence" value="ECO:0007669"/>
    <property type="project" value="InterPro"/>
</dbReference>
<dbReference type="InterPro" id="IPR001789">
    <property type="entry name" value="Sig_transdc_resp-reg_receiver"/>
</dbReference>
<dbReference type="Proteomes" id="UP000319576">
    <property type="component" value="Chromosome"/>
</dbReference>
<feature type="domain" description="Response regulatory" evidence="3">
    <location>
        <begin position="3"/>
        <end position="119"/>
    </location>
</feature>
<dbReference type="Pfam" id="PF00072">
    <property type="entry name" value="Response_reg"/>
    <property type="match status" value="1"/>
</dbReference>
<dbReference type="KEGG" id="uli:ETAA1_00450"/>
<dbReference type="InterPro" id="IPR011006">
    <property type="entry name" value="CheY-like_superfamily"/>
</dbReference>
<evidence type="ECO:0000313" key="4">
    <source>
        <dbReference type="EMBL" id="QDU18162.1"/>
    </source>
</evidence>
<dbReference type="PANTHER" id="PTHR44591:SF3">
    <property type="entry name" value="RESPONSE REGULATORY DOMAIN-CONTAINING PROTEIN"/>
    <property type="match status" value="1"/>
</dbReference>
<dbReference type="PANTHER" id="PTHR44591">
    <property type="entry name" value="STRESS RESPONSE REGULATOR PROTEIN 1"/>
    <property type="match status" value="1"/>
</dbReference>
<keyword evidence="1 2" id="KW-0597">Phosphoprotein</keyword>
<dbReference type="OrthoDB" id="9800897at2"/>
<organism evidence="4 5">
    <name type="scientific">Urbifossiella limnaea</name>
    <dbReference type="NCBI Taxonomy" id="2528023"/>
    <lineage>
        <taxon>Bacteria</taxon>
        <taxon>Pseudomonadati</taxon>
        <taxon>Planctomycetota</taxon>
        <taxon>Planctomycetia</taxon>
        <taxon>Gemmatales</taxon>
        <taxon>Gemmataceae</taxon>
        <taxon>Urbifossiella</taxon>
    </lineage>
</organism>
<accession>A0A517XKW8</accession>
<sequence length="142" mass="15452">MPRVLIVDDSQPNAELLEAHLDGSGLDTRIAPDGESALAAARDWQPDVILLDVMMPRLSGFEVCERLRADAATRSVGVLMVTALDQPADIERAVAVGTDDFITKPINKTELLIRVRALLDARKQSTDTDRALAYMGRVQLGV</sequence>